<keyword evidence="1" id="KW-0805">Transcription regulation</keyword>
<dbReference type="PANTHER" id="PTHR46796">
    <property type="entry name" value="HTH-TYPE TRANSCRIPTIONAL ACTIVATOR RHAS-RELATED"/>
    <property type="match status" value="1"/>
</dbReference>
<protein>
    <submittedName>
        <fullName evidence="5">AraC family transcriptional regulator</fullName>
    </submittedName>
</protein>
<feature type="domain" description="HTH araC/xylS-type" evidence="4">
    <location>
        <begin position="214"/>
        <end position="315"/>
    </location>
</feature>
<dbReference type="PRINTS" id="PR00032">
    <property type="entry name" value="HTHARAC"/>
</dbReference>
<dbReference type="InterPro" id="IPR035418">
    <property type="entry name" value="AraC-bd_2"/>
</dbReference>
<evidence type="ECO:0000313" key="5">
    <source>
        <dbReference type="EMBL" id="EKF41928.1"/>
    </source>
</evidence>
<organism evidence="5 6">
    <name type="scientific">Nitratireductor indicus C115</name>
    <dbReference type="NCBI Taxonomy" id="1231190"/>
    <lineage>
        <taxon>Bacteria</taxon>
        <taxon>Pseudomonadati</taxon>
        <taxon>Pseudomonadota</taxon>
        <taxon>Alphaproteobacteria</taxon>
        <taxon>Hyphomicrobiales</taxon>
        <taxon>Phyllobacteriaceae</taxon>
        <taxon>Nitratireductor</taxon>
    </lineage>
</organism>
<dbReference type="SMART" id="SM00342">
    <property type="entry name" value="HTH_ARAC"/>
    <property type="match status" value="1"/>
</dbReference>
<evidence type="ECO:0000256" key="2">
    <source>
        <dbReference type="ARBA" id="ARBA00023125"/>
    </source>
</evidence>
<proteinExistence type="predicted"/>
<keyword evidence="6" id="KW-1185">Reference proteome</keyword>
<dbReference type="STRING" id="721133.SAMN05216176_104192"/>
<dbReference type="eggNOG" id="COG2207">
    <property type="taxonomic scope" value="Bacteria"/>
</dbReference>
<dbReference type="AlphaFoldDB" id="K2N3D3"/>
<dbReference type="InterPro" id="IPR050204">
    <property type="entry name" value="AraC_XylS_family_regulators"/>
</dbReference>
<dbReference type="GO" id="GO:0003700">
    <property type="term" value="F:DNA-binding transcription factor activity"/>
    <property type="evidence" value="ECO:0007669"/>
    <property type="project" value="InterPro"/>
</dbReference>
<dbReference type="SUPFAM" id="SSF46689">
    <property type="entry name" value="Homeodomain-like"/>
    <property type="match status" value="1"/>
</dbReference>
<dbReference type="PANTHER" id="PTHR46796:SF6">
    <property type="entry name" value="ARAC SUBFAMILY"/>
    <property type="match status" value="1"/>
</dbReference>
<evidence type="ECO:0000256" key="1">
    <source>
        <dbReference type="ARBA" id="ARBA00023015"/>
    </source>
</evidence>
<name>K2N3D3_9HYPH</name>
<sequence length="324" mass="35713">MNTLSLRASDFEPGHRVAAFQDAVSSMCKLDITPADPETFQSHTEIGLLPTLMTGQTMHSACTVVRTPTLAAETGDNIMLHVPVKGAFSMHQRGGQDVVCGPGQIYVDPNEMPGIAEFGEGRTEVFYVSIPRGCLQSSARGLNAVMRDTAAMTPQWRLFLRYAQSLHAELRLLPPDQALQCAAHVQDLVVMALGAANERMEIARGRGVRAARLKAIRDDIEQHLTSTELSVDWMAARHGISQRYIRSLFAGEETTFRDYVAVRRLRLVHRMLTDPACSGLTVSEIAMSAGFGDLSWFNNCFRRTYGRTPSDIRAEALAVAFSRN</sequence>
<dbReference type="Gene3D" id="1.10.10.60">
    <property type="entry name" value="Homeodomain-like"/>
    <property type="match status" value="1"/>
</dbReference>
<keyword evidence="2" id="KW-0238">DNA-binding</keyword>
<dbReference type="InterPro" id="IPR009057">
    <property type="entry name" value="Homeodomain-like_sf"/>
</dbReference>
<accession>K2N3D3</accession>
<dbReference type="EMBL" id="AMSI01000008">
    <property type="protein sequence ID" value="EKF41928.1"/>
    <property type="molecule type" value="Genomic_DNA"/>
</dbReference>
<dbReference type="Pfam" id="PF14525">
    <property type="entry name" value="AraC_binding_2"/>
    <property type="match status" value="1"/>
</dbReference>
<dbReference type="RefSeq" id="WP_009450711.1">
    <property type="nucleotide sequence ID" value="NZ_AMSI01000008.1"/>
</dbReference>
<gene>
    <name evidence="5" type="ORF">NA8A_12685</name>
</gene>
<comment type="caution">
    <text evidence="5">The sequence shown here is derived from an EMBL/GenBank/DDBJ whole genome shotgun (WGS) entry which is preliminary data.</text>
</comment>
<dbReference type="InterPro" id="IPR018060">
    <property type="entry name" value="HTH_AraC"/>
</dbReference>
<dbReference type="OrthoDB" id="252470at2"/>
<evidence type="ECO:0000313" key="6">
    <source>
        <dbReference type="Proteomes" id="UP000007374"/>
    </source>
</evidence>
<keyword evidence="3" id="KW-0804">Transcription</keyword>
<dbReference type="GO" id="GO:0043565">
    <property type="term" value="F:sequence-specific DNA binding"/>
    <property type="evidence" value="ECO:0007669"/>
    <property type="project" value="InterPro"/>
</dbReference>
<dbReference type="InterPro" id="IPR018062">
    <property type="entry name" value="HTH_AraC-typ_CS"/>
</dbReference>
<dbReference type="Proteomes" id="UP000007374">
    <property type="component" value="Unassembled WGS sequence"/>
</dbReference>
<dbReference type="Pfam" id="PF12833">
    <property type="entry name" value="HTH_18"/>
    <property type="match status" value="1"/>
</dbReference>
<dbReference type="PROSITE" id="PS01124">
    <property type="entry name" value="HTH_ARAC_FAMILY_2"/>
    <property type="match status" value="1"/>
</dbReference>
<dbReference type="PROSITE" id="PS00041">
    <property type="entry name" value="HTH_ARAC_FAMILY_1"/>
    <property type="match status" value="1"/>
</dbReference>
<dbReference type="PATRIC" id="fig|1231190.3.peg.2634"/>
<dbReference type="InterPro" id="IPR020449">
    <property type="entry name" value="Tscrpt_reg_AraC-type_HTH"/>
</dbReference>
<evidence type="ECO:0000256" key="3">
    <source>
        <dbReference type="ARBA" id="ARBA00023163"/>
    </source>
</evidence>
<evidence type="ECO:0000259" key="4">
    <source>
        <dbReference type="PROSITE" id="PS01124"/>
    </source>
</evidence>
<reference evidence="5 6" key="1">
    <citation type="journal article" date="2012" name="J. Bacteriol.">
        <title>Genome Sequence of Nitratireductor indicus Type Strain C115.</title>
        <authorList>
            <person name="Lai Q."/>
            <person name="Li G."/>
            <person name="Yu Z."/>
            <person name="Shao Z."/>
        </authorList>
    </citation>
    <scope>NUCLEOTIDE SEQUENCE [LARGE SCALE GENOMIC DNA]</scope>
    <source>
        <strain evidence="5 6">C115</strain>
    </source>
</reference>